<keyword evidence="4" id="KW-1185">Reference proteome</keyword>
<dbReference type="GO" id="GO:0005576">
    <property type="term" value="C:extracellular region"/>
    <property type="evidence" value="ECO:0007669"/>
    <property type="project" value="TreeGrafter"/>
</dbReference>
<dbReference type="PANTHER" id="PTHR33371:SF19">
    <property type="entry name" value="MCE-FAMILY PROTEIN MCE4A"/>
    <property type="match status" value="1"/>
</dbReference>
<gene>
    <name evidence="3" type="primary">mceA</name>
    <name evidence="3" type="ORF">GOEFS_106_00240</name>
</gene>
<dbReference type="Proteomes" id="UP000035034">
    <property type="component" value="Unassembled WGS sequence"/>
</dbReference>
<dbReference type="EMBL" id="BAEH01000106">
    <property type="protein sequence ID" value="GAB20128.1"/>
    <property type="molecule type" value="Genomic_DNA"/>
</dbReference>
<feature type="domain" description="Mce/MlaD" evidence="2">
    <location>
        <begin position="48"/>
        <end position="122"/>
    </location>
</feature>
<proteinExistence type="predicted"/>
<dbReference type="RefSeq" id="WP_007319463.1">
    <property type="nucleotide sequence ID" value="NZ_BAEH01000106.1"/>
</dbReference>
<feature type="transmembrane region" description="Helical" evidence="1">
    <location>
        <begin position="18"/>
        <end position="39"/>
    </location>
</feature>
<evidence type="ECO:0000259" key="2">
    <source>
        <dbReference type="Pfam" id="PF02470"/>
    </source>
</evidence>
<keyword evidence="1" id="KW-0472">Membrane</keyword>
<sequence>MSQYEDPSGRGISTRQMYVVGLVGVAVLAIIAVAFSSYARGNFTPRFEFTVEAQQLGEGIVAGSDVKMNGLKIGQVVEVETKGATSQRLVIGIEPYASKNIATNIQARFVSSNTLGMSSVELFYRGAPGPQLAENGTITLPADSKTVTVTSIFRKITTTLGRVKTDNAGTLADTFMFEGGSAGIANIIRTAIELGQTKVGNKTLIEQDPRPIIDMADGMVTEGARLLAEALGGYRTLAPKINHLLNQPDNIDAVVKFIGMIIGDAGSIFRRGGDNVTKIIDAIISIGEPVGIAFRGANGFYRGVPKLIDRIDKTFVKNSNGTVSMKLQVILASMPYLAGDPAAIGGSR</sequence>
<evidence type="ECO:0000313" key="4">
    <source>
        <dbReference type="Proteomes" id="UP000035034"/>
    </source>
</evidence>
<dbReference type="eggNOG" id="COG1463">
    <property type="taxonomic scope" value="Bacteria"/>
</dbReference>
<dbReference type="InterPro" id="IPR052336">
    <property type="entry name" value="MlaD_Phospholipid_Transporter"/>
</dbReference>
<dbReference type="InterPro" id="IPR003399">
    <property type="entry name" value="Mce/MlaD"/>
</dbReference>
<name>H0R4X7_9ACTN</name>
<comment type="caution">
    <text evidence="3">The sequence shown here is derived from an EMBL/GenBank/DDBJ whole genome shotgun (WGS) entry which is preliminary data.</text>
</comment>
<evidence type="ECO:0000256" key="1">
    <source>
        <dbReference type="SAM" id="Phobius"/>
    </source>
</evidence>
<dbReference type="PANTHER" id="PTHR33371">
    <property type="entry name" value="INTERMEMBRANE PHOSPHOLIPID TRANSPORT SYSTEM BINDING PROTEIN MLAD-RELATED"/>
    <property type="match status" value="1"/>
</dbReference>
<dbReference type="GO" id="GO:0051701">
    <property type="term" value="P:biological process involved in interaction with host"/>
    <property type="evidence" value="ECO:0007669"/>
    <property type="project" value="TreeGrafter"/>
</dbReference>
<keyword evidence="1" id="KW-1133">Transmembrane helix</keyword>
<dbReference type="AlphaFoldDB" id="H0R4X7"/>
<accession>H0R4X7</accession>
<keyword evidence="1" id="KW-0812">Transmembrane</keyword>
<evidence type="ECO:0000313" key="3">
    <source>
        <dbReference type="EMBL" id="GAB20128.1"/>
    </source>
</evidence>
<reference evidence="3 4" key="1">
    <citation type="submission" date="2011-12" db="EMBL/GenBank/DDBJ databases">
        <title>Whole genome shotgun sequence of Gordonia effusa NBRC 100432.</title>
        <authorList>
            <person name="Yoshida I."/>
            <person name="Takarada H."/>
            <person name="Hosoyama A."/>
            <person name="Tsuchikane K."/>
            <person name="Katsumata H."/>
            <person name="Yamazaki S."/>
            <person name="Fujita N."/>
        </authorList>
    </citation>
    <scope>NUCLEOTIDE SEQUENCE [LARGE SCALE GENOMIC DNA]</scope>
    <source>
        <strain evidence="3 4">NBRC 100432</strain>
    </source>
</reference>
<dbReference type="STRING" id="1077974.GOEFS_106_00240"/>
<dbReference type="Pfam" id="PF02470">
    <property type="entry name" value="MlaD"/>
    <property type="match status" value="1"/>
</dbReference>
<dbReference type="OrthoDB" id="4367345at2"/>
<protein>
    <submittedName>
        <fullName evidence="3">Mce family protein</fullName>
    </submittedName>
</protein>
<organism evidence="3 4">
    <name type="scientific">Gordonia effusa NBRC 100432</name>
    <dbReference type="NCBI Taxonomy" id="1077974"/>
    <lineage>
        <taxon>Bacteria</taxon>
        <taxon>Bacillati</taxon>
        <taxon>Actinomycetota</taxon>
        <taxon>Actinomycetes</taxon>
        <taxon>Mycobacteriales</taxon>
        <taxon>Gordoniaceae</taxon>
        <taxon>Gordonia</taxon>
    </lineage>
</organism>